<dbReference type="STRING" id="47312.SAMN04489765_0151"/>
<evidence type="ECO:0000313" key="1">
    <source>
        <dbReference type="EMBL" id="SDQ37174.1"/>
    </source>
</evidence>
<dbReference type="Proteomes" id="UP000183053">
    <property type="component" value="Unassembled WGS sequence"/>
</dbReference>
<evidence type="ECO:0000313" key="2">
    <source>
        <dbReference type="Proteomes" id="UP000183053"/>
    </source>
</evidence>
<keyword evidence="2" id="KW-1185">Reference proteome</keyword>
<sequence length="116" mass="12748">MARSNDSVINRTAVDLVNLDANGQYAPGVERYLTEGAIADLRERTNGPRSSRRLRMFVDGEEVSPGKLSTVPQVGDIVWNLSLIEGRTPLGRVVAIEDTDTERIVRLVRVGEVGDE</sequence>
<dbReference type="EMBL" id="FNLF01000002">
    <property type="protein sequence ID" value="SDQ37174.1"/>
    <property type="molecule type" value="Genomic_DNA"/>
</dbReference>
<accession>A0A1H1AC21</accession>
<protein>
    <submittedName>
        <fullName evidence="1">Uncharacterized protein</fullName>
    </submittedName>
</protein>
<organism evidence="1 2">
    <name type="scientific">Tsukamurella pulmonis</name>
    <dbReference type="NCBI Taxonomy" id="47312"/>
    <lineage>
        <taxon>Bacteria</taxon>
        <taxon>Bacillati</taxon>
        <taxon>Actinomycetota</taxon>
        <taxon>Actinomycetes</taxon>
        <taxon>Mycobacteriales</taxon>
        <taxon>Tsukamurellaceae</taxon>
        <taxon>Tsukamurella</taxon>
    </lineage>
</organism>
<dbReference type="AlphaFoldDB" id="A0A1H1AC21"/>
<name>A0A1H1AC21_9ACTN</name>
<gene>
    <name evidence="1" type="ORF">SAMN04489765_0151</name>
</gene>
<reference evidence="2" key="1">
    <citation type="submission" date="2016-10" db="EMBL/GenBank/DDBJ databases">
        <authorList>
            <person name="Varghese N."/>
            <person name="Submissions S."/>
        </authorList>
    </citation>
    <scope>NUCLEOTIDE SEQUENCE [LARGE SCALE GENOMIC DNA]</scope>
    <source>
        <strain evidence="2">DSM 44142</strain>
    </source>
</reference>
<proteinExistence type="predicted"/>